<dbReference type="PANTHER" id="PTHR47447:SF17">
    <property type="entry name" value="OS12G0638900 PROTEIN"/>
    <property type="match status" value="1"/>
</dbReference>
<dbReference type="EMBL" id="CAXAMN010021440">
    <property type="protein sequence ID" value="CAK9059545.1"/>
    <property type="molecule type" value="Genomic_DNA"/>
</dbReference>
<comment type="caution">
    <text evidence="2">The sequence shown here is derived from an EMBL/GenBank/DDBJ whole genome shotgun (WGS) entry which is preliminary data.</text>
</comment>
<reference evidence="2 3" key="1">
    <citation type="submission" date="2024-02" db="EMBL/GenBank/DDBJ databases">
        <authorList>
            <person name="Chen Y."/>
            <person name="Shah S."/>
            <person name="Dougan E. K."/>
            <person name="Thang M."/>
            <person name="Chan C."/>
        </authorList>
    </citation>
    <scope>NUCLEOTIDE SEQUENCE [LARGE SCALE GENOMIC DNA]</scope>
</reference>
<gene>
    <name evidence="2" type="ORF">CCMP2556_LOCUS29321</name>
</gene>
<keyword evidence="1" id="KW-0677">Repeat</keyword>
<accession>A0ABP0N700</accession>
<name>A0ABP0N700_9DINO</name>
<dbReference type="Gene3D" id="1.25.40.10">
    <property type="entry name" value="Tetratricopeptide repeat domain"/>
    <property type="match status" value="1"/>
</dbReference>
<organism evidence="2 3">
    <name type="scientific">Durusdinium trenchii</name>
    <dbReference type="NCBI Taxonomy" id="1381693"/>
    <lineage>
        <taxon>Eukaryota</taxon>
        <taxon>Sar</taxon>
        <taxon>Alveolata</taxon>
        <taxon>Dinophyceae</taxon>
        <taxon>Suessiales</taxon>
        <taxon>Symbiodiniaceae</taxon>
        <taxon>Durusdinium</taxon>
    </lineage>
</organism>
<sequence length="322" mass="35538">MAQLLQRSLRLSGAGRSRLRSRAASGVQARGTSPPRAAARAALEECYRLGLWQKALEILAEMKLERALEPMRPNPTVFPYSAAMGACAEATQWEATLQLLWQIPMQSLTPDLLCLSACLSSCARARQPKVARQVAQHWSERSLRESLALVRWQISQHKRERLTTKVLPPSYGITCVAQLAARSCWSHALNVFWSLASYSDVEVTTELLNFGLHACERGHLAQQAVELLHSRSPQLPTPDLKSYHLALRAIGLDSARSSERLEDVEPGWPRAVALLEDGRPVWVEGQCPTRSAARGGGPSAGPFTTWRARVPETTLGPKPPRC</sequence>
<evidence type="ECO:0000256" key="1">
    <source>
        <dbReference type="ARBA" id="ARBA00022737"/>
    </source>
</evidence>
<proteinExistence type="predicted"/>
<keyword evidence="3" id="KW-1185">Reference proteome</keyword>
<evidence type="ECO:0000313" key="3">
    <source>
        <dbReference type="Proteomes" id="UP001642484"/>
    </source>
</evidence>
<protein>
    <submittedName>
        <fullName evidence="2">Uncharacterized protein</fullName>
    </submittedName>
</protein>
<evidence type="ECO:0000313" key="2">
    <source>
        <dbReference type="EMBL" id="CAK9059545.1"/>
    </source>
</evidence>
<dbReference type="PANTHER" id="PTHR47447">
    <property type="entry name" value="OS03G0856100 PROTEIN"/>
    <property type="match status" value="1"/>
</dbReference>
<dbReference type="InterPro" id="IPR011990">
    <property type="entry name" value="TPR-like_helical_dom_sf"/>
</dbReference>
<dbReference type="Proteomes" id="UP001642484">
    <property type="component" value="Unassembled WGS sequence"/>
</dbReference>